<evidence type="ECO:0000256" key="1">
    <source>
        <dbReference type="ARBA" id="ARBA00004571"/>
    </source>
</evidence>
<dbReference type="GO" id="GO:0044718">
    <property type="term" value="P:siderophore transmembrane transport"/>
    <property type="evidence" value="ECO:0007669"/>
    <property type="project" value="TreeGrafter"/>
</dbReference>
<dbReference type="AlphaFoldDB" id="A0A8J2UCZ8"/>
<evidence type="ECO:0000256" key="7">
    <source>
        <dbReference type="SAM" id="MobiDB-lite"/>
    </source>
</evidence>
<dbReference type="Pfam" id="PF13620">
    <property type="entry name" value="CarboxypepD_reg"/>
    <property type="match status" value="1"/>
</dbReference>
<evidence type="ECO:0000313" key="9">
    <source>
        <dbReference type="EMBL" id="GGB00619.1"/>
    </source>
</evidence>
<evidence type="ECO:0000256" key="4">
    <source>
        <dbReference type="ARBA" id="ARBA00022692"/>
    </source>
</evidence>
<feature type="region of interest" description="Disordered" evidence="7">
    <location>
        <begin position="1"/>
        <end position="21"/>
    </location>
</feature>
<keyword evidence="5" id="KW-0472">Membrane</keyword>
<dbReference type="Gene3D" id="2.40.170.20">
    <property type="entry name" value="TonB-dependent receptor, beta-barrel domain"/>
    <property type="match status" value="1"/>
</dbReference>
<gene>
    <name evidence="9" type="ORF">GCM10011511_24890</name>
</gene>
<dbReference type="SUPFAM" id="SSF49464">
    <property type="entry name" value="Carboxypeptidase regulatory domain-like"/>
    <property type="match status" value="1"/>
</dbReference>
<reference evidence="9" key="1">
    <citation type="journal article" date="2014" name="Int. J. Syst. Evol. Microbiol.">
        <title>Complete genome sequence of Corynebacterium casei LMG S-19264T (=DSM 44701T), isolated from a smear-ripened cheese.</title>
        <authorList>
            <consortium name="US DOE Joint Genome Institute (JGI-PGF)"/>
            <person name="Walter F."/>
            <person name="Albersmeier A."/>
            <person name="Kalinowski J."/>
            <person name="Ruckert C."/>
        </authorList>
    </citation>
    <scope>NUCLEOTIDE SEQUENCE</scope>
    <source>
        <strain evidence="9">CGMCC 1.15448</strain>
    </source>
</reference>
<keyword evidence="6" id="KW-0998">Cell outer membrane</keyword>
<name>A0A8J2UCZ8_9BACT</name>
<dbReference type="InterPro" id="IPR039426">
    <property type="entry name" value="TonB-dep_rcpt-like"/>
</dbReference>
<dbReference type="Gene3D" id="2.60.40.1120">
    <property type="entry name" value="Carboxypeptidase-like, regulatory domain"/>
    <property type="match status" value="1"/>
</dbReference>
<dbReference type="Proteomes" id="UP000607559">
    <property type="component" value="Unassembled WGS sequence"/>
</dbReference>
<proteinExistence type="predicted"/>
<comment type="caution">
    <text evidence="9">The sequence shown here is derived from an EMBL/GenBank/DDBJ whole genome shotgun (WGS) entry which is preliminary data.</text>
</comment>
<comment type="subcellular location">
    <subcellularLocation>
        <location evidence="1">Cell outer membrane</location>
        <topology evidence="1">Multi-pass membrane protein</topology>
    </subcellularLocation>
</comment>
<sequence length="1049" mass="115249">MRLTAQVTTSTIGGTVTDNEGKPLSGATVEISFPDAGIKRHVVTGSSGSFLVPNMRVGGPYTVTVSYTGFTPKTESNINLELGQTSTVDFKLEPAAVNLSAVTVTRNRLFNENRTGASVNITSQQIRQLPTISRSADDYTRLTPSASPTYNGVSFAGRNGQYNNYSLDGAVFNNPFGLDAPTPGGQANAQPISLDAIDQIQVNIAPYDVTQAGFTGAGINTVTKSGTNKTFGTIYGFFRNQALTGHRVEGNSFNVPSLHDFQGGASLGGALVKNKLFFFINFETQQRDDANSAYVANDGKNTGQITTSRVLKSDLDAVSSLLSKNYGYVTGPYQNFTQNTVSYKWIAKLDWVINDKNTLTFTYNGLSAYQDKPAHPSAINRRGPDAITLQFQNSGYRMNNHLENFGLELKTNFNSTVSNNLRVINTIFHDFRNPFSTPFPVINITKNNVPYIIAGEEPFSIHNILNQNALQLTDNVTVALPNHTLTIGGSYEQFRFENSFNLTGYGFDVFNEIDLATFLAGGYPAAGDVTYAKNAAAADKWTWSYLTVGQAALYAQDAWKVSSNFKLTYGLRVDKPVYFYGSSNYFISPQMNADGTFSGNYSYGMPTVHNTDSLRIFDPLTGARAHNLAAIDNSQFPKATPVFSPRIGFNWNVNGDNKIQIRGGSGLFTGRFPFVWIGNQIENPFTGYFNVTARNFHWPQIWRTSVGVDYKLNPTTVITVDLGYTKDVHAMMVQDYGLGTPTGVLNSGTADHRAVYLSDTTNKGSVSTYVFGNNGKGYSYNATLQVTENLPMGLFLTGSYNYQVAMDANSISAEISGDAFDRNPVVSNPNIPVVTHSLYGNTHRFVLAGIKRLDYKWGATAFSLFANWTSGNRFSYTYAGDLTNSSPAGINALLYVPTQAEIPNMLFTPYTDVKGVVQSPAVQQAALEAFIEQDKYLNKHRGQYTERNGGQTPWFSEVDARILQDFKLDKTQRIQLSFDIVNLGNLISSSWGVRKYASTSGYFQPISYVGNNGAGQAEYQFDPSQKKTFTSSPDLPSRWQMEFGVRYIF</sequence>
<keyword evidence="4" id="KW-0812">Transmembrane</keyword>
<evidence type="ECO:0000256" key="6">
    <source>
        <dbReference type="ARBA" id="ARBA00023237"/>
    </source>
</evidence>
<reference evidence="9" key="2">
    <citation type="submission" date="2020-09" db="EMBL/GenBank/DDBJ databases">
        <authorList>
            <person name="Sun Q."/>
            <person name="Zhou Y."/>
        </authorList>
    </citation>
    <scope>NUCLEOTIDE SEQUENCE</scope>
    <source>
        <strain evidence="9">CGMCC 1.15448</strain>
    </source>
</reference>
<keyword evidence="3" id="KW-1134">Transmembrane beta strand</keyword>
<organism evidence="9 10">
    <name type="scientific">Puia dinghuensis</name>
    <dbReference type="NCBI Taxonomy" id="1792502"/>
    <lineage>
        <taxon>Bacteria</taxon>
        <taxon>Pseudomonadati</taxon>
        <taxon>Bacteroidota</taxon>
        <taxon>Chitinophagia</taxon>
        <taxon>Chitinophagales</taxon>
        <taxon>Chitinophagaceae</taxon>
        <taxon>Puia</taxon>
    </lineage>
</organism>
<keyword evidence="2" id="KW-0813">Transport</keyword>
<protein>
    <submittedName>
        <fullName evidence="9">Cell envelope biogenesis protein OmpA</fullName>
    </submittedName>
</protein>
<dbReference type="Pfam" id="PF25183">
    <property type="entry name" value="OMP_b-brl_4"/>
    <property type="match status" value="1"/>
</dbReference>
<accession>A0A8J2UCZ8</accession>
<feature type="domain" description="TonB-dependent transporter Oar-like beta-barrel" evidence="8">
    <location>
        <begin position="222"/>
        <end position="692"/>
    </location>
</feature>
<keyword evidence="10" id="KW-1185">Reference proteome</keyword>
<dbReference type="GO" id="GO:0015344">
    <property type="term" value="F:siderophore uptake transmembrane transporter activity"/>
    <property type="evidence" value="ECO:0007669"/>
    <property type="project" value="TreeGrafter"/>
</dbReference>
<evidence type="ECO:0000256" key="5">
    <source>
        <dbReference type="ARBA" id="ARBA00023136"/>
    </source>
</evidence>
<dbReference type="GO" id="GO:0009279">
    <property type="term" value="C:cell outer membrane"/>
    <property type="evidence" value="ECO:0007669"/>
    <property type="project" value="UniProtKB-SubCell"/>
</dbReference>
<dbReference type="SUPFAM" id="SSF56935">
    <property type="entry name" value="Porins"/>
    <property type="match status" value="1"/>
</dbReference>
<dbReference type="InterPro" id="IPR036942">
    <property type="entry name" value="Beta-barrel_TonB_sf"/>
</dbReference>
<evidence type="ECO:0000256" key="3">
    <source>
        <dbReference type="ARBA" id="ARBA00022452"/>
    </source>
</evidence>
<dbReference type="InterPro" id="IPR057601">
    <property type="entry name" value="Oar-like_b-barrel"/>
</dbReference>
<dbReference type="PANTHER" id="PTHR30069">
    <property type="entry name" value="TONB-DEPENDENT OUTER MEMBRANE RECEPTOR"/>
    <property type="match status" value="1"/>
</dbReference>
<evidence type="ECO:0000256" key="2">
    <source>
        <dbReference type="ARBA" id="ARBA00022448"/>
    </source>
</evidence>
<dbReference type="PANTHER" id="PTHR30069:SF46">
    <property type="entry name" value="OAR PROTEIN"/>
    <property type="match status" value="1"/>
</dbReference>
<dbReference type="InterPro" id="IPR008969">
    <property type="entry name" value="CarboxyPept-like_regulatory"/>
</dbReference>
<feature type="compositionally biased region" description="Polar residues" evidence="7">
    <location>
        <begin position="1"/>
        <end position="18"/>
    </location>
</feature>
<dbReference type="EMBL" id="BMJC01000002">
    <property type="protein sequence ID" value="GGB00619.1"/>
    <property type="molecule type" value="Genomic_DNA"/>
</dbReference>
<evidence type="ECO:0000259" key="8">
    <source>
        <dbReference type="Pfam" id="PF25183"/>
    </source>
</evidence>
<evidence type="ECO:0000313" key="10">
    <source>
        <dbReference type="Proteomes" id="UP000607559"/>
    </source>
</evidence>